<dbReference type="HOGENOM" id="CLU_145409_1_0_5"/>
<dbReference type="STRING" id="252305.OB2597_01602"/>
<evidence type="ECO:0000256" key="2">
    <source>
        <dbReference type="SAM" id="Phobius"/>
    </source>
</evidence>
<sequence length="110" mass="11376">MSRVTPNGKTPRRSATPSQLREVIDRGGAGDKVAFSDPAAAPLGTDDEAAGTPPSPEQVEKAAAAEARRDLPADSKKGPEQLQGNRLKPGTISLVVLVLIAVLALVAWLA</sequence>
<keyword evidence="4" id="KW-1185">Reference proteome</keyword>
<evidence type="ECO:0000313" key="4">
    <source>
        <dbReference type="Proteomes" id="UP000004318"/>
    </source>
</evidence>
<proteinExistence type="predicted"/>
<evidence type="ECO:0000256" key="1">
    <source>
        <dbReference type="SAM" id="MobiDB-lite"/>
    </source>
</evidence>
<dbReference type="EMBL" id="AAMO01000013">
    <property type="protein sequence ID" value="EAQ01543.1"/>
    <property type="molecule type" value="Genomic_DNA"/>
</dbReference>
<dbReference type="eggNOG" id="ENOG5033CGX">
    <property type="taxonomic scope" value="Bacteria"/>
</dbReference>
<feature type="compositionally biased region" description="Basic and acidic residues" evidence="1">
    <location>
        <begin position="66"/>
        <end position="79"/>
    </location>
</feature>
<keyword evidence="2" id="KW-0812">Transmembrane</keyword>
<dbReference type="OrthoDB" id="7306245at2"/>
<accession>A3U313</accession>
<keyword evidence="2" id="KW-0472">Membrane</keyword>
<protein>
    <submittedName>
        <fullName evidence="3">Uncharacterized protein</fullName>
    </submittedName>
</protein>
<feature type="region of interest" description="Disordered" evidence="1">
    <location>
        <begin position="27"/>
        <end position="86"/>
    </location>
</feature>
<dbReference type="RefSeq" id="WP_009804474.1">
    <property type="nucleotide sequence ID" value="NZ_CH724131.1"/>
</dbReference>
<comment type="caution">
    <text evidence="3">The sequence shown here is derived from an EMBL/GenBank/DDBJ whole genome shotgun (WGS) entry which is preliminary data.</text>
</comment>
<name>A3U313_PSEBH</name>
<keyword evidence="2" id="KW-1133">Transmembrane helix</keyword>
<organism evidence="3 4">
    <name type="scientific">Pseudooceanicola batsensis (strain ATCC BAA-863 / DSM 15984 / KCTC 12145 / HTCC2597)</name>
    <name type="common">Oceanicola batsensis</name>
    <dbReference type="NCBI Taxonomy" id="252305"/>
    <lineage>
        <taxon>Bacteria</taxon>
        <taxon>Pseudomonadati</taxon>
        <taxon>Pseudomonadota</taxon>
        <taxon>Alphaproteobacteria</taxon>
        <taxon>Rhodobacterales</taxon>
        <taxon>Paracoccaceae</taxon>
        <taxon>Pseudooceanicola</taxon>
    </lineage>
</organism>
<feature type="transmembrane region" description="Helical" evidence="2">
    <location>
        <begin position="91"/>
        <end position="109"/>
    </location>
</feature>
<reference evidence="3 4" key="1">
    <citation type="journal article" date="2010" name="J. Bacteriol.">
        <title>Genome sequences of Oceanicola granulosus HTCC2516(T) and Oceanicola batsensis HTCC2597(TDelta).</title>
        <authorList>
            <person name="Thrash J.C."/>
            <person name="Cho J.C."/>
            <person name="Vergin K.L."/>
            <person name="Giovannoni S.J."/>
        </authorList>
    </citation>
    <scope>NUCLEOTIDE SEQUENCE [LARGE SCALE GENOMIC DNA]</scope>
    <source>
        <strain evidence="4">ATCC BAA-863 / DSM 15984 / KCTC 12145 / HTCC2597</strain>
    </source>
</reference>
<evidence type="ECO:0000313" key="3">
    <source>
        <dbReference type="EMBL" id="EAQ01543.1"/>
    </source>
</evidence>
<dbReference type="Proteomes" id="UP000004318">
    <property type="component" value="Unassembled WGS sequence"/>
</dbReference>
<gene>
    <name evidence="3" type="ORF">OB2597_01602</name>
</gene>
<dbReference type="AlphaFoldDB" id="A3U313"/>